<dbReference type="InterPro" id="IPR036866">
    <property type="entry name" value="RibonucZ/Hydroxyglut_hydro"/>
</dbReference>
<accession>A0A839UFH7</accession>
<dbReference type="InterPro" id="IPR001279">
    <property type="entry name" value="Metallo-B-lactamas"/>
</dbReference>
<dbReference type="PANTHER" id="PTHR42951">
    <property type="entry name" value="METALLO-BETA-LACTAMASE DOMAIN-CONTAINING"/>
    <property type="match status" value="1"/>
</dbReference>
<organism evidence="3 4">
    <name type="scientific">Phyllobacterium trifolii</name>
    <dbReference type="NCBI Taxonomy" id="300193"/>
    <lineage>
        <taxon>Bacteria</taxon>
        <taxon>Pseudomonadati</taxon>
        <taxon>Pseudomonadota</taxon>
        <taxon>Alphaproteobacteria</taxon>
        <taxon>Hyphomicrobiales</taxon>
        <taxon>Phyllobacteriaceae</taxon>
        <taxon>Phyllobacterium</taxon>
    </lineage>
</organism>
<dbReference type="Pfam" id="PF00753">
    <property type="entry name" value="Lactamase_B"/>
    <property type="match status" value="1"/>
</dbReference>
<dbReference type="EMBL" id="JACHXN010000052">
    <property type="protein sequence ID" value="MBB3149928.1"/>
    <property type="molecule type" value="Genomic_DNA"/>
</dbReference>
<name>A0A839UFH7_9HYPH</name>
<dbReference type="AlphaFoldDB" id="A0A839UFH7"/>
<dbReference type="Proteomes" id="UP000554520">
    <property type="component" value="Unassembled WGS sequence"/>
</dbReference>
<evidence type="ECO:0000256" key="1">
    <source>
        <dbReference type="ARBA" id="ARBA00005250"/>
    </source>
</evidence>
<evidence type="ECO:0000259" key="2">
    <source>
        <dbReference type="SMART" id="SM00849"/>
    </source>
</evidence>
<dbReference type="GO" id="GO:0016787">
    <property type="term" value="F:hydrolase activity"/>
    <property type="evidence" value="ECO:0007669"/>
    <property type="project" value="UniProtKB-KW"/>
</dbReference>
<keyword evidence="4" id="KW-1185">Reference proteome</keyword>
<dbReference type="SUPFAM" id="SSF56281">
    <property type="entry name" value="Metallo-hydrolase/oxidoreductase"/>
    <property type="match status" value="1"/>
</dbReference>
<dbReference type="PROSITE" id="PS51318">
    <property type="entry name" value="TAT"/>
    <property type="match status" value="1"/>
</dbReference>
<evidence type="ECO:0000313" key="3">
    <source>
        <dbReference type="EMBL" id="MBB3149928.1"/>
    </source>
</evidence>
<dbReference type="GO" id="GO:0017001">
    <property type="term" value="P:antibiotic catabolic process"/>
    <property type="evidence" value="ECO:0007669"/>
    <property type="project" value="UniProtKB-ARBA"/>
</dbReference>
<reference evidence="3 4" key="1">
    <citation type="submission" date="2020-08" db="EMBL/GenBank/DDBJ databases">
        <title>Genomic Encyclopedia of Type Strains, Phase III (KMG-III): the genomes of soil and plant-associated and newly described type strains.</title>
        <authorList>
            <person name="Whitman W."/>
        </authorList>
    </citation>
    <scope>NUCLEOTIDE SEQUENCE [LARGE SCALE GENOMIC DNA]</scope>
    <source>
        <strain evidence="3 4">CECT 7015</strain>
    </source>
</reference>
<gene>
    <name evidence="3" type="ORF">FHS21_006385</name>
</gene>
<keyword evidence="3" id="KW-0378">Hydrolase</keyword>
<dbReference type="InterPro" id="IPR050855">
    <property type="entry name" value="NDM-1-like"/>
</dbReference>
<comment type="caution">
    <text evidence="3">The sequence shown here is derived from an EMBL/GenBank/DDBJ whole genome shotgun (WGS) entry which is preliminary data.</text>
</comment>
<dbReference type="PANTHER" id="PTHR42951:SF4">
    <property type="entry name" value="ACYL-COENZYME A THIOESTERASE MBLAC2"/>
    <property type="match status" value="1"/>
</dbReference>
<protein>
    <submittedName>
        <fullName evidence="3">Glyoxylase-like metal-dependent hydrolase (Beta-lactamase superfamily II)</fullName>
    </submittedName>
</protein>
<sequence>MKSEHMLSRRGFCLCCIGAAGFAATGGWLSPREAYAEARGLVSLIKDSAAKSVITTHKLRDGIIILEGSGGNVAVLGGKDGLVMVDAGISVSRKQMAKALAEISPDPVTHLVNTHWHFDHADGNAWIGSGGAKIIAHENTRKYLSQVQRVEDWDYNFLPLEPRAVPKHVFSKEHSLKLNGESVTLKYYGPAHTDGDISVMFGEADVLHVGDTYWNGIYPFIDHSTGGSIDGMIAASEANLSASTDKTIIIPGHGNPVSNRTELQNFRDMLVAIREIVAALKRAGRSRDEAVAAKPTAAFDAKWGNFVIDPGFFTRLVYEGV</sequence>
<evidence type="ECO:0000313" key="4">
    <source>
        <dbReference type="Proteomes" id="UP000554520"/>
    </source>
</evidence>
<proteinExistence type="inferred from homology"/>
<dbReference type="SMART" id="SM00849">
    <property type="entry name" value="Lactamase_B"/>
    <property type="match status" value="1"/>
</dbReference>
<dbReference type="CDD" id="cd16282">
    <property type="entry name" value="metallo-hydrolase-like_MBL-fold"/>
    <property type="match status" value="1"/>
</dbReference>
<dbReference type="RefSeq" id="WP_183665838.1">
    <property type="nucleotide sequence ID" value="NZ_JACHXN010000052.1"/>
</dbReference>
<feature type="domain" description="Metallo-beta-lactamase" evidence="2">
    <location>
        <begin position="70"/>
        <end position="253"/>
    </location>
</feature>
<dbReference type="Gene3D" id="3.60.15.10">
    <property type="entry name" value="Ribonuclease Z/Hydroxyacylglutathione hydrolase-like"/>
    <property type="match status" value="1"/>
</dbReference>
<comment type="similarity">
    <text evidence="1">Belongs to the metallo-beta-lactamase superfamily. Class-B beta-lactamase family.</text>
</comment>
<dbReference type="InterPro" id="IPR006311">
    <property type="entry name" value="TAT_signal"/>
</dbReference>